<evidence type="ECO:0000313" key="7">
    <source>
        <dbReference type="Proteomes" id="UP000824037"/>
    </source>
</evidence>
<dbReference type="Pfam" id="PF17820">
    <property type="entry name" value="PDZ_6"/>
    <property type="match status" value="1"/>
</dbReference>
<dbReference type="Gene3D" id="2.40.10.10">
    <property type="entry name" value="Trypsin-like serine proteases"/>
    <property type="match status" value="2"/>
</dbReference>
<dbReference type="Pfam" id="PF13365">
    <property type="entry name" value="Trypsin_2"/>
    <property type="match status" value="1"/>
</dbReference>
<dbReference type="InterPro" id="IPR041489">
    <property type="entry name" value="PDZ_6"/>
</dbReference>
<dbReference type="InterPro" id="IPR043504">
    <property type="entry name" value="Peptidase_S1_PA_chymotrypsin"/>
</dbReference>
<dbReference type="InterPro" id="IPR051201">
    <property type="entry name" value="Chloro_Bact_Ser_Proteases"/>
</dbReference>
<keyword evidence="2" id="KW-0645">Protease</keyword>
<comment type="similarity">
    <text evidence="1">Belongs to the peptidase S1C family.</text>
</comment>
<reference evidence="6" key="1">
    <citation type="journal article" date="2021" name="PeerJ">
        <title>Extensive microbial diversity within the chicken gut microbiome revealed by metagenomics and culture.</title>
        <authorList>
            <person name="Gilroy R."/>
            <person name="Ravi A."/>
            <person name="Getino M."/>
            <person name="Pursley I."/>
            <person name="Horton D.L."/>
            <person name="Alikhan N.F."/>
            <person name="Baker D."/>
            <person name="Gharbi K."/>
            <person name="Hall N."/>
            <person name="Watson M."/>
            <person name="Adriaenssens E.M."/>
            <person name="Foster-Nyarko E."/>
            <person name="Jarju S."/>
            <person name="Secka A."/>
            <person name="Antonio M."/>
            <person name="Oren A."/>
            <person name="Chaudhuri R.R."/>
            <person name="La Ragione R."/>
            <person name="Hildebrand F."/>
            <person name="Pallen M.J."/>
        </authorList>
    </citation>
    <scope>NUCLEOTIDE SEQUENCE</scope>
    <source>
        <strain evidence="6">ChiGjej4B4-7305</strain>
    </source>
</reference>
<dbReference type="Gene3D" id="2.30.42.10">
    <property type="match status" value="1"/>
</dbReference>
<keyword evidence="4" id="KW-0720">Serine protease</keyword>
<dbReference type="PRINTS" id="PR00834">
    <property type="entry name" value="PROTEASES2C"/>
</dbReference>
<dbReference type="SUPFAM" id="SSF50156">
    <property type="entry name" value="PDZ domain-like"/>
    <property type="match status" value="1"/>
</dbReference>
<dbReference type="PANTHER" id="PTHR43343">
    <property type="entry name" value="PEPTIDASE S12"/>
    <property type="match status" value="1"/>
</dbReference>
<accession>A0A9D2J5B0</accession>
<dbReference type="AlphaFoldDB" id="A0A9D2J5B0"/>
<evidence type="ECO:0000256" key="3">
    <source>
        <dbReference type="ARBA" id="ARBA00022801"/>
    </source>
</evidence>
<organism evidence="6 7">
    <name type="scientific">Candidatus Ruania gallistercoris</name>
    <dbReference type="NCBI Taxonomy" id="2838746"/>
    <lineage>
        <taxon>Bacteria</taxon>
        <taxon>Bacillati</taxon>
        <taxon>Actinomycetota</taxon>
        <taxon>Actinomycetes</taxon>
        <taxon>Micrococcales</taxon>
        <taxon>Ruaniaceae</taxon>
        <taxon>Ruania</taxon>
    </lineage>
</organism>
<name>A0A9D2J5B0_9MICO</name>
<evidence type="ECO:0000256" key="4">
    <source>
        <dbReference type="ARBA" id="ARBA00022825"/>
    </source>
</evidence>
<dbReference type="InterPro" id="IPR009003">
    <property type="entry name" value="Peptidase_S1_PA"/>
</dbReference>
<evidence type="ECO:0000259" key="5">
    <source>
        <dbReference type="PROSITE" id="PS50106"/>
    </source>
</evidence>
<evidence type="ECO:0000256" key="2">
    <source>
        <dbReference type="ARBA" id="ARBA00022670"/>
    </source>
</evidence>
<dbReference type="EMBL" id="DXBY01000301">
    <property type="protein sequence ID" value="HIZ37565.1"/>
    <property type="molecule type" value="Genomic_DNA"/>
</dbReference>
<evidence type="ECO:0000256" key="1">
    <source>
        <dbReference type="ARBA" id="ARBA00010541"/>
    </source>
</evidence>
<dbReference type="SMART" id="SM00228">
    <property type="entry name" value="PDZ"/>
    <property type="match status" value="1"/>
</dbReference>
<dbReference type="SUPFAM" id="SSF50494">
    <property type="entry name" value="Trypsin-like serine proteases"/>
    <property type="match status" value="1"/>
</dbReference>
<feature type="domain" description="PDZ" evidence="5">
    <location>
        <begin position="273"/>
        <end position="340"/>
    </location>
</feature>
<dbReference type="PROSITE" id="PS50106">
    <property type="entry name" value="PDZ"/>
    <property type="match status" value="1"/>
</dbReference>
<sequence length="355" mass="35722">MALFLVLGLLLGLLLAPPLLGESRGGELPSSQVSPGTGGSAGGDLEDGSVAAIAADVLPSTVYIEVVNVAQGSTGSGFVLREDGYIVTNQHVIAPARSGGEITVVFSDGSEEEAEIVGASTDYDLAVLEVDRDDLQPLVLGDSDRLLVGEPVVAIGAPLGLEGTVTSGIVSALNRPVSVPGEESATFINAIQTDAAINPGNSGGPLVNAAGEVIGVNSAIATTATSGQGGSVGLGFAIPSSQVRRTTEQLIETGQATYPVIGALLNTRYRGEGVQVVTAEDAADAPPITPGGPAEAAGLEAGDVIVAIDGEPVTSPDELIVRIRARAPGDEITLTVREDDADTDLQVTLGETESQ</sequence>
<dbReference type="CDD" id="cd06779">
    <property type="entry name" value="cpPDZ_Deg_HtrA-like"/>
    <property type="match status" value="1"/>
</dbReference>
<keyword evidence="3" id="KW-0378">Hydrolase</keyword>
<dbReference type="InterPro" id="IPR001940">
    <property type="entry name" value="Peptidase_S1C"/>
</dbReference>
<dbReference type="GO" id="GO:0004252">
    <property type="term" value="F:serine-type endopeptidase activity"/>
    <property type="evidence" value="ECO:0007669"/>
    <property type="project" value="InterPro"/>
</dbReference>
<dbReference type="InterPro" id="IPR001478">
    <property type="entry name" value="PDZ"/>
</dbReference>
<gene>
    <name evidence="6" type="ORF">H9815_17445</name>
</gene>
<dbReference type="Proteomes" id="UP000824037">
    <property type="component" value="Unassembled WGS sequence"/>
</dbReference>
<dbReference type="GO" id="GO:0006508">
    <property type="term" value="P:proteolysis"/>
    <property type="evidence" value="ECO:0007669"/>
    <property type="project" value="UniProtKB-KW"/>
</dbReference>
<reference evidence="6" key="2">
    <citation type="submission" date="2021-04" db="EMBL/GenBank/DDBJ databases">
        <authorList>
            <person name="Gilroy R."/>
        </authorList>
    </citation>
    <scope>NUCLEOTIDE SEQUENCE</scope>
    <source>
        <strain evidence="6">ChiGjej4B4-7305</strain>
    </source>
</reference>
<dbReference type="InterPro" id="IPR036034">
    <property type="entry name" value="PDZ_sf"/>
</dbReference>
<proteinExistence type="inferred from homology"/>
<protein>
    <submittedName>
        <fullName evidence="6">Trypsin-like peptidase domain-containing protein</fullName>
    </submittedName>
</protein>
<dbReference type="PANTHER" id="PTHR43343:SF3">
    <property type="entry name" value="PROTEASE DO-LIKE 8, CHLOROPLASTIC"/>
    <property type="match status" value="1"/>
</dbReference>
<comment type="caution">
    <text evidence="6">The sequence shown here is derived from an EMBL/GenBank/DDBJ whole genome shotgun (WGS) entry which is preliminary data.</text>
</comment>
<evidence type="ECO:0000313" key="6">
    <source>
        <dbReference type="EMBL" id="HIZ37565.1"/>
    </source>
</evidence>
<dbReference type="FunFam" id="2.40.10.10:FF:000001">
    <property type="entry name" value="Periplasmic serine protease DegS"/>
    <property type="match status" value="1"/>
</dbReference>